<dbReference type="EMBL" id="SELH01000025">
    <property type="protein sequence ID" value="TWP26678.1"/>
    <property type="molecule type" value="Genomic_DNA"/>
</dbReference>
<sequence length="132" mass="15034">MNHSPIMEEFEFEQSVPFTIAENYFSKEDLNSFITILSQSEFDQYIGMATTMGKHGQPTPIDFKKQWVIAVALPSTDINTQLIPISLKKDGKGKIIFTFKAVEGNKLSYKIKPFLAIIVDRKYLGEIQVIKI</sequence>
<dbReference type="AlphaFoldDB" id="A0A563D8S6"/>
<evidence type="ECO:0000313" key="1">
    <source>
        <dbReference type="EMBL" id="TWP26678.1"/>
    </source>
</evidence>
<reference evidence="1 2" key="1">
    <citation type="submission" date="2019-02" db="EMBL/GenBank/DDBJ databases">
        <title>Apibacter muscae sp. nov.: a novel member of the house fly microbiota.</title>
        <authorList>
            <person name="Park R."/>
        </authorList>
    </citation>
    <scope>NUCLEOTIDE SEQUENCE [LARGE SCALE GENOMIC DNA]</scope>
    <source>
        <strain evidence="1 2">AL1</strain>
    </source>
</reference>
<dbReference type="OrthoDB" id="8613168at2"/>
<gene>
    <name evidence="1" type="ORF">ETU09_08930</name>
</gene>
<keyword evidence="2" id="KW-1185">Reference proteome</keyword>
<proteinExistence type="predicted"/>
<evidence type="ECO:0000313" key="2">
    <source>
        <dbReference type="Proteomes" id="UP000319499"/>
    </source>
</evidence>
<name>A0A563D8S6_9FLAO</name>
<protein>
    <submittedName>
        <fullName evidence="1">Uncharacterized protein</fullName>
    </submittedName>
</protein>
<comment type="caution">
    <text evidence="1">The sequence shown here is derived from an EMBL/GenBank/DDBJ whole genome shotgun (WGS) entry which is preliminary data.</text>
</comment>
<accession>A0A563D8S6</accession>
<dbReference type="Proteomes" id="UP000319499">
    <property type="component" value="Unassembled WGS sequence"/>
</dbReference>
<organism evidence="1 2">
    <name type="scientific">Apibacter muscae</name>
    <dbReference type="NCBI Taxonomy" id="2509004"/>
    <lineage>
        <taxon>Bacteria</taxon>
        <taxon>Pseudomonadati</taxon>
        <taxon>Bacteroidota</taxon>
        <taxon>Flavobacteriia</taxon>
        <taxon>Flavobacteriales</taxon>
        <taxon>Weeksellaceae</taxon>
        <taxon>Apibacter</taxon>
    </lineage>
</organism>